<name>Q9X475_ENTFC</name>
<feature type="transmembrane region" description="Helical" evidence="1">
    <location>
        <begin position="44"/>
        <end position="62"/>
    </location>
</feature>
<evidence type="ECO:0000256" key="1">
    <source>
        <dbReference type="SAM" id="Phobius"/>
    </source>
</evidence>
<feature type="transmembrane region" description="Helical" evidence="1">
    <location>
        <begin position="21"/>
        <end position="38"/>
    </location>
</feature>
<dbReference type="AlphaFoldDB" id="Q9X475"/>
<dbReference type="EMBL" id="AF099088">
    <property type="protein sequence ID" value="AAD29137.1"/>
    <property type="molecule type" value="Genomic_DNA"/>
</dbReference>
<organism evidence="2">
    <name type="scientific">Enterococcus faecium</name>
    <name type="common">Streptococcus faecium</name>
    <dbReference type="NCBI Taxonomy" id="1352"/>
    <lineage>
        <taxon>Bacteria</taxon>
        <taxon>Bacillati</taxon>
        <taxon>Bacillota</taxon>
        <taxon>Bacilli</taxon>
        <taxon>Lactobacillales</taxon>
        <taxon>Enterococcaceae</taxon>
        <taxon>Enterococcus</taxon>
    </lineage>
</organism>
<sequence length="71" mass="8296">MLDSACGPVRKQLKNIKPQDWFVSITNIGMFFIFSKVWNGQNFLLKLLVLVFIIILNFYLLLKSDKNSLEM</sequence>
<keyword evidence="1" id="KW-0812">Transmembrane</keyword>
<accession>Q9X475</accession>
<reference evidence="3" key="2">
    <citation type="submission" date="2007-02" db="EMBL/GenBank/DDBJ databases">
        <authorList>
            <person name="Hu C."/>
            <person name="Praphailong W."/>
            <person name="Zendo T."/>
            <person name="Nakayama J."/>
            <person name="Sonomoto K."/>
        </authorList>
    </citation>
    <scope>NUCLEOTIDE SEQUENCE</scope>
    <source>
        <strain evidence="3">Bb5</strain>
    </source>
</reference>
<evidence type="ECO:0000313" key="2">
    <source>
        <dbReference type="EMBL" id="AAD29137.1"/>
    </source>
</evidence>
<keyword evidence="1" id="KW-1133">Transmembrane helix</keyword>
<keyword evidence="1" id="KW-0472">Membrane</keyword>
<dbReference type="EMBL" id="AB292463">
    <property type="protein sequence ID" value="BAF74795.1"/>
    <property type="molecule type" value="Genomic_DNA"/>
</dbReference>
<protein>
    <submittedName>
        <fullName evidence="3">OrfA1</fullName>
    </submittedName>
</protein>
<evidence type="ECO:0000313" key="3">
    <source>
        <dbReference type="EMBL" id="BAF74795.1"/>
    </source>
</evidence>
<reference evidence="2" key="1">
    <citation type="journal article" date="1999" name="Appl. Environ. Microbiol.">
        <title>Characterization and heterologous expression of the genes encoding enterocin A production, immunity, and regulation in Enterococcus faecium DPC1146.</title>
        <authorList>
            <person name="O'Keeffe T."/>
            <person name="Hill C."/>
            <person name="Ross R.P."/>
        </authorList>
    </citation>
    <scope>NUCLEOTIDE SEQUENCE</scope>
    <source>
        <strain evidence="2">DPC1146</strain>
    </source>
</reference>
<proteinExistence type="predicted"/>
<reference evidence="3" key="3">
    <citation type="journal article" date="2010" name="Appl. Environ. Microbiol.">
        <title>Enterocin X, a novel two-peptide bacteriocin from Enterococcus faecium KU-B5, has an antibacterial spectrum entirely different from those of its component peptides.</title>
        <authorList>
            <person name="Hu C.-B."/>
            <person name="Malaphan W."/>
            <person name="Zendo T."/>
            <person name="Nakayama J."/>
            <person name="Sonomoto K."/>
        </authorList>
    </citation>
    <scope>NUCLEOTIDE SEQUENCE</scope>
    <source>
        <strain evidence="3">Bb5</strain>
    </source>
</reference>